<feature type="region of interest" description="Disordered" evidence="1">
    <location>
        <begin position="1"/>
        <end position="28"/>
    </location>
</feature>
<organism evidence="2">
    <name type="scientific">Tetraodon nigroviridis</name>
    <name type="common">Spotted green pufferfish</name>
    <name type="synonym">Chelonodon nigroviridis</name>
    <dbReference type="NCBI Taxonomy" id="99883"/>
    <lineage>
        <taxon>Eukaryota</taxon>
        <taxon>Metazoa</taxon>
        <taxon>Chordata</taxon>
        <taxon>Craniata</taxon>
        <taxon>Vertebrata</taxon>
        <taxon>Euteleostomi</taxon>
        <taxon>Actinopterygii</taxon>
        <taxon>Neopterygii</taxon>
        <taxon>Teleostei</taxon>
        <taxon>Neoteleostei</taxon>
        <taxon>Acanthomorphata</taxon>
        <taxon>Eupercaria</taxon>
        <taxon>Tetraodontiformes</taxon>
        <taxon>Tetradontoidea</taxon>
        <taxon>Tetraodontidae</taxon>
        <taxon>Tetraodon</taxon>
    </lineage>
</organism>
<accession>Q4TA59</accession>
<dbReference type="AlphaFoldDB" id="Q4TA59"/>
<comment type="caution">
    <text evidence="2">The sequence shown here is derived from an EMBL/GenBank/DDBJ whole genome shotgun (WGS) entry which is preliminary data.</text>
</comment>
<sequence>MKEESGGRSVEEAAYGCRKSTAGGSISI</sequence>
<evidence type="ECO:0000313" key="2">
    <source>
        <dbReference type="EMBL" id="CAF90223.1"/>
    </source>
</evidence>
<name>Q4TA59_TETNG</name>
<dbReference type="EMBL" id="CAAE01007446">
    <property type="protein sequence ID" value="CAF90223.1"/>
    <property type="molecule type" value="Genomic_DNA"/>
</dbReference>
<feature type="compositionally biased region" description="Basic and acidic residues" evidence="1">
    <location>
        <begin position="1"/>
        <end position="11"/>
    </location>
</feature>
<reference evidence="2" key="2">
    <citation type="submission" date="2004-02" db="EMBL/GenBank/DDBJ databases">
        <authorList>
            <consortium name="Genoscope"/>
            <consortium name="Whitehead Institute Centre for Genome Research"/>
        </authorList>
    </citation>
    <scope>NUCLEOTIDE SEQUENCE</scope>
</reference>
<dbReference type="KEGG" id="tng:GSTEN00004423G001"/>
<gene>
    <name evidence="2" type="ORF">GSTENG00004423001</name>
</gene>
<proteinExistence type="predicted"/>
<evidence type="ECO:0000256" key="1">
    <source>
        <dbReference type="SAM" id="MobiDB-lite"/>
    </source>
</evidence>
<protein>
    <submittedName>
        <fullName evidence="2">(spotted green pufferfish) hypothetical protein</fullName>
    </submittedName>
</protein>
<reference evidence="2" key="1">
    <citation type="journal article" date="2004" name="Nature">
        <title>Genome duplication in the teleost fish Tetraodon nigroviridis reveals the early vertebrate proto-karyotype.</title>
        <authorList>
            <person name="Jaillon O."/>
            <person name="Aury J.-M."/>
            <person name="Brunet F."/>
            <person name="Petit J.-L."/>
            <person name="Stange-Thomann N."/>
            <person name="Mauceli E."/>
            <person name="Bouneau L."/>
            <person name="Fischer C."/>
            <person name="Ozouf-Costaz C."/>
            <person name="Bernot A."/>
            <person name="Nicaud S."/>
            <person name="Jaffe D."/>
            <person name="Fisher S."/>
            <person name="Lutfalla G."/>
            <person name="Dossat C."/>
            <person name="Segurens B."/>
            <person name="Dasilva C."/>
            <person name="Salanoubat M."/>
            <person name="Levy M."/>
            <person name="Boudet N."/>
            <person name="Castellano S."/>
            <person name="Anthouard V."/>
            <person name="Jubin C."/>
            <person name="Castelli V."/>
            <person name="Katinka M."/>
            <person name="Vacherie B."/>
            <person name="Biemont C."/>
            <person name="Skalli Z."/>
            <person name="Cattolico L."/>
            <person name="Poulain J."/>
            <person name="De Berardinis V."/>
            <person name="Cruaud C."/>
            <person name="Duprat S."/>
            <person name="Brottier P."/>
            <person name="Coutanceau J.-P."/>
            <person name="Gouzy J."/>
            <person name="Parra G."/>
            <person name="Lardier G."/>
            <person name="Chapple C."/>
            <person name="McKernan K.J."/>
            <person name="McEwan P."/>
            <person name="Bosak S."/>
            <person name="Kellis M."/>
            <person name="Volff J.-N."/>
            <person name="Guigo R."/>
            <person name="Zody M.C."/>
            <person name="Mesirov J."/>
            <person name="Lindblad-Toh K."/>
            <person name="Birren B."/>
            <person name="Nusbaum C."/>
            <person name="Kahn D."/>
            <person name="Robinson-Rechavi M."/>
            <person name="Laudet V."/>
            <person name="Schachter V."/>
            <person name="Quetier F."/>
            <person name="Saurin W."/>
            <person name="Scarpelli C."/>
            <person name="Wincker P."/>
            <person name="Lander E.S."/>
            <person name="Weissenbach J."/>
            <person name="Roest Crollius H."/>
        </authorList>
    </citation>
    <scope>NUCLEOTIDE SEQUENCE [LARGE SCALE GENOMIC DNA]</scope>
</reference>